<evidence type="ECO:0000313" key="3">
    <source>
        <dbReference type="EMBL" id="CDC05126.1"/>
    </source>
</evidence>
<dbReference type="Pfam" id="PF07670">
    <property type="entry name" value="Gate"/>
    <property type="match status" value="1"/>
</dbReference>
<reference evidence="3" key="1">
    <citation type="submission" date="2012-11" db="EMBL/GenBank/DDBJ databases">
        <title>Dependencies among metagenomic species, viruses, plasmids and units of genetic variation.</title>
        <authorList>
            <person name="Nielsen H.B."/>
            <person name="Almeida M."/>
            <person name="Juncker A.S."/>
            <person name="Rasmussen S."/>
            <person name="Li J."/>
            <person name="Sunagawa S."/>
            <person name="Plichta D."/>
            <person name="Gautier L."/>
            <person name="Le Chatelier E."/>
            <person name="Peletier E."/>
            <person name="Bonde I."/>
            <person name="Nielsen T."/>
            <person name="Manichanh C."/>
            <person name="Arumugam M."/>
            <person name="Batto J."/>
            <person name="Santos M.B.Q.D."/>
            <person name="Blom N."/>
            <person name="Borruel N."/>
            <person name="Burgdorf K.S."/>
            <person name="Boumezbeur F."/>
            <person name="Casellas F."/>
            <person name="Dore J."/>
            <person name="Guarner F."/>
            <person name="Hansen T."/>
            <person name="Hildebrand F."/>
            <person name="Kaas R.S."/>
            <person name="Kennedy S."/>
            <person name="Kristiansen K."/>
            <person name="Kultima J.R."/>
            <person name="Leonard P."/>
            <person name="Levenez F."/>
            <person name="Lund O."/>
            <person name="Moumen B."/>
            <person name="Le Paslier D."/>
            <person name="Pons N."/>
            <person name="Pedersen O."/>
            <person name="Prifti E."/>
            <person name="Qin J."/>
            <person name="Raes J."/>
            <person name="Tap J."/>
            <person name="Tims S."/>
            <person name="Ussery D.W."/>
            <person name="Yamada T."/>
            <person name="MetaHit consortium"/>
            <person name="Renault P."/>
            <person name="Sicheritz-Ponten T."/>
            <person name="Bork P."/>
            <person name="Wang J."/>
            <person name="Brunak S."/>
            <person name="Ehrlich S.D."/>
        </authorList>
    </citation>
    <scope>NUCLEOTIDE SEQUENCE [LARGE SCALE GENOMIC DNA]</scope>
</reference>
<evidence type="ECO:0000256" key="1">
    <source>
        <dbReference type="SAM" id="Phobius"/>
    </source>
</evidence>
<dbReference type="Proteomes" id="UP000018168">
    <property type="component" value="Unassembled WGS sequence"/>
</dbReference>
<dbReference type="AlphaFoldDB" id="R6NFZ6"/>
<sequence>MMNFIWGGLMLASILCALATGRMGELSGAVLSGAADAIQLVISMLGLMCLWTGLMRVAEKGGLTAILAKLFSPVMAKLFPDYEKDSPAVKAICMNITANLLGLGNAATPMGIAAMKEMARARKEELPSAADNGMVMFVVINTASLQLIPTMMSALRASHGAASPFDVMPAVWITSVCGLCAGVLMAKLLGKRRRP</sequence>
<feature type="transmembrane region" description="Helical" evidence="1">
    <location>
        <begin position="167"/>
        <end position="189"/>
    </location>
</feature>
<proteinExistence type="predicted"/>
<protein>
    <submittedName>
        <fullName evidence="3">Transporter gate domain protein</fullName>
    </submittedName>
</protein>
<organism evidence="3 4">
    <name type="scientific">[Clostridium] leptum CAG:27</name>
    <dbReference type="NCBI Taxonomy" id="1263068"/>
    <lineage>
        <taxon>Bacteria</taxon>
        <taxon>Bacillati</taxon>
        <taxon>Bacillota</taxon>
        <taxon>Clostridia</taxon>
        <taxon>Eubacteriales</taxon>
        <taxon>Oscillospiraceae</taxon>
        <taxon>Oscillospiraceae incertae sedis</taxon>
    </lineage>
</organism>
<keyword evidence="1" id="KW-1133">Transmembrane helix</keyword>
<gene>
    <name evidence="3" type="ORF">BN578_00658</name>
</gene>
<evidence type="ECO:0000259" key="2">
    <source>
        <dbReference type="Pfam" id="PF07670"/>
    </source>
</evidence>
<keyword evidence="1" id="KW-0472">Membrane</keyword>
<feature type="transmembrane region" description="Helical" evidence="1">
    <location>
        <begin position="29"/>
        <end position="51"/>
    </location>
</feature>
<dbReference type="EMBL" id="CBEP010000094">
    <property type="protein sequence ID" value="CDC05126.1"/>
    <property type="molecule type" value="Genomic_DNA"/>
</dbReference>
<feature type="domain" description="Nucleoside transporter/FeoB GTPase Gate" evidence="2">
    <location>
        <begin position="41"/>
        <end position="155"/>
    </location>
</feature>
<keyword evidence="1" id="KW-0812">Transmembrane</keyword>
<evidence type="ECO:0000313" key="4">
    <source>
        <dbReference type="Proteomes" id="UP000018168"/>
    </source>
</evidence>
<comment type="caution">
    <text evidence="3">The sequence shown here is derived from an EMBL/GenBank/DDBJ whole genome shotgun (WGS) entry which is preliminary data.</text>
</comment>
<name>R6NFZ6_9FIRM</name>
<feature type="transmembrane region" description="Helical" evidence="1">
    <location>
        <begin position="135"/>
        <end position="155"/>
    </location>
</feature>
<accession>R6NFZ6</accession>
<dbReference type="InterPro" id="IPR011642">
    <property type="entry name" value="Gate_dom"/>
</dbReference>